<dbReference type="AlphaFoldDB" id="A0A397G9A6"/>
<dbReference type="EMBL" id="PQFF01000487">
    <property type="protein sequence ID" value="RHZ47561.1"/>
    <property type="molecule type" value="Genomic_DNA"/>
</dbReference>
<evidence type="ECO:0000313" key="2">
    <source>
        <dbReference type="Proteomes" id="UP000266861"/>
    </source>
</evidence>
<protein>
    <submittedName>
        <fullName evidence="1">Uncharacterized protein</fullName>
    </submittedName>
</protein>
<name>A0A397G9A6_9GLOM</name>
<gene>
    <name evidence="1" type="ORF">Glove_578g55</name>
</gene>
<comment type="caution">
    <text evidence="1">The sequence shown here is derived from an EMBL/GenBank/DDBJ whole genome shotgun (WGS) entry which is preliminary data.</text>
</comment>
<accession>A0A397G9A6</accession>
<proteinExistence type="predicted"/>
<keyword evidence="2" id="KW-1185">Reference proteome</keyword>
<evidence type="ECO:0000313" key="1">
    <source>
        <dbReference type="EMBL" id="RHZ47561.1"/>
    </source>
</evidence>
<reference evidence="1 2" key="1">
    <citation type="submission" date="2018-08" db="EMBL/GenBank/DDBJ databases">
        <title>Genome and evolution of the arbuscular mycorrhizal fungus Diversispora epigaea (formerly Glomus versiforme) and its bacterial endosymbionts.</title>
        <authorList>
            <person name="Sun X."/>
            <person name="Fei Z."/>
            <person name="Harrison M."/>
        </authorList>
    </citation>
    <scope>NUCLEOTIDE SEQUENCE [LARGE SCALE GENOMIC DNA]</scope>
    <source>
        <strain evidence="1 2">IT104</strain>
    </source>
</reference>
<organism evidence="1 2">
    <name type="scientific">Diversispora epigaea</name>
    <dbReference type="NCBI Taxonomy" id="1348612"/>
    <lineage>
        <taxon>Eukaryota</taxon>
        <taxon>Fungi</taxon>
        <taxon>Fungi incertae sedis</taxon>
        <taxon>Mucoromycota</taxon>
        <taxon>Glomeromycotina</taxon>
        <taxon>Glomeromycetes</taxon>
        <taxon>Diversisporales</taxon>
        <taxon>Diversisporaceae</taxon>
        <taxon>Diversispora</taxon>
    </lineage>
</organism>
<dbReference type="Proteomes" id="UP000266861">
    <property type="component" value="Unassembled WGS sequence"/>
</dbReference>
<sequence length="129" mass="13932">MGCKVFFPRVSVVEASEYNMIDNRCEPSVFFLVLCFWEEVMSVLFRNFGMVSVSSSADSDSSDSSDSLSVLSDLNSVLSDSDSVSSDSNLDSSVSNYSSLDASSSYCIDACSLNVRLSIFCGRSSISTL</sequence>